<dbReference type="Proteomes" id="UP000663832">
    <property type="component" value="Unassembled WGS sequence"/>
</dbReference>
<accession>A0A815WFD4</accession>
<dbReference type="Proteomes" id="UP000663877">
    <property type="component" value="Unassembled WGS sequence"/>
</dbReference>
<evidence type="ECO:0000313" key="8">
    <source>
        <dbReference type="EMBL" id="CAF1540141.1"/>
    </source>
</evidence>
<dbReference type="Proteomes" id="UP000663844">
    <property type="component" value="Unassembled WGS sequence"/>
</dbReference>
<evidence type="ECO:0000313" key="4">
    <source>
        <dbReference type="EMBL" id="CAF1353683.1"/>
    </source>
</evidence>
<dbReference type="OrthoDB" id="10013600at2759"/>
<evidence type="ECO:0000313" key="5">
    <source>
        <dbReference type="EMBL" id="CAF1358891.1"/>
    </source>
</evidence>
<organism evidence="8 13">
    <name type="scientific">Adineta steineri</name>
    <dbReference type="NCBI Taxonomy" id="433720"/>
    <lineage>
        <taxon>Eukaryota</taxon>
        <taxon>Metazoa</taxon>
        <taxon>Spiralia</taxon>
        <taxon>Gnathifera</taxon>
        <taxon>Rotifera</taxon>
        <taxon>Eurotatoria</taxon>
        <taxon>Bdelloidea</taxon>
        <taxon>Adinetida</taxon>
        <taxon>Adinetidae</taxon>
        <taxon>Adineta</taxon>
    </lineage>
</organism>
<evidence type="ECO:0000313" key="10">
    <source>
        <dbReference type="EMBL" id="CAF3761408.1"/>
    </source>
</evidence>
<evidence type="ECO:0000313" key="6">
    <source>
        <dbReference type="EMBL" id="CAF1502489.1"/>
    </source>
</evidence>
<dbReference type="Proteomes" id="UP000663845">
    <property type="component" value="Unassembled WGS sequence"/>
</dbReference>
<evidence type="ECO:0000313" key="12">
    <source>
        <dbReference type="EMBL" id="CAF3809113.1"/>
    </source>
</evidence>
<evidence type="ECO:0000313" key="9">
    <source>
        <dbReference type="EMBL" id="CAF1644863.1"/>
    </source>
</evidence>
<reference evidence="8" key="1">
    <citation type="submission" date="2021-02" db="EMBL/GenBank/DDBJ databases">
        <authorList>
            <person name="Nowell W R."/>
        </authorList>
    </citation>
    <scope>NUCLEOTIDE SEQUENCE</scope>
</reference>
<dbReference type="Proteomes" id="UP000663881">
    <property type="component" value="Unassembled WGS sequence"/>
</dbReference>
<dbReference type="EMBL" id="CAJOAZ010001397">
    <property type="protein sequence ID" value="CAF3809113.1"/>
    <property type="molecule type" value="Genomic_DNA"/>
</dbReference>
<protein>
    <submittedName>
        <fullName evidence="8">Uncharacterized protein</fullName>
    </submittedName>
</protein>
<evidence type="ECO:0000313" key="3">
    <source>
        <dbReference type="EMBL" id="CAF1348337.1"/>
    </source>
</evidence>
<dbReference type="EMBL" id="CAJOAY010001085">
    <property type="protein sequence ID" value="CAF3790641.1"/>
    <property type="molecule type" value="Genomic_DNA"/>
</dbReference>
<dbReference type="EMBL" id="CAJNON010000662">
    <property type="protein sequence ID" value="CAF1348337.1"/>
    <property type="molecule type" value="Genomic_DNA"/>
</dbReference>
<dbReference type="AlphaFoldDB" id="A0A815WFD4"/>
<gene>
    <name evidence="1" type="ORF">BJG266_LOCUS21443</name>
    <name evidence="2" type="ORF">BJG266_LOCUS29677</name>
    <name evidence="6" type="ORF">BJG266_LOCUS43251</name>
    <name evidence="5" type="ORF">IZO911_LOCUS37199</name>
    <name evidence="4" type="ORF">JYZ213_LOCUS35183</name>
    <name evidence="10" type="ORF">KXQ929_LOCUS14824</name>
    <name evidence="11" type="ORF">OKA104_LOCUS17887</name>
    <name evidence="12" type="ORF">OXD698_LOCUS18723</name>
    <name evidence="7" type="ORF">QVE165_LOCUS46219</name>
    <name evidence="8" type="ORF">QVE165_LOCUS46259</name>
    <name evidence="9" type="ORF">QVE165_LOCUS60166</name>
    <name evidence="3" type="ORF">VCS650_LOCUS33623</name>
</gene>
<dbReference type="EMBL" id="CAJNOM010000681">
    <property type="protein sequence ID" value="CAF1540141.1"/>
    <property type="molecule type" value="Genomic_DNA"/>
</dbReference>
<dbReference type="EMBL" id="CAJNOI010003029">
    <property type="protein sequence ID" value="CAF1502489.1"/>
    <property type="molecule type" value="Genomic_DNA"/>
</dbReference>
<dbReference type="Proteomes" id="UP000663891">
    <property type="component" value="Unassembled WGS sequence"/>
</dbReference>
<dbReference type="Proteomes" id="UP000663868">
    <property type="component" value="Unassembled WGS sequence"/>
</dbReference>
<dbReference type="EMBL" id="CAJNOM010000679">
    <property type="protein sequence ID" value="CAF1539626.1"/>
    <property type="molecule type" value="Genomic_DNA"/>
</dbReference>
<keyword evidence="13" id="KW-1185">Reference proteome</keyword>
<dbReference type="EMBL" id="CAJNOI010000128">
    <property type="protein sequence ID" value="CAF1102692.1"/>
    <property type="molecule type" value="Genomic_DNA"/>
</dbReference>
<proteinExistence type="predicted"/>
<comment type="caution">
    <text evidence="8">The sequence shown here is derived from an EMBL/GenBank/DDBJ whole genome shotgun (WGS) entry which is preliminary data.</text>
</comment>
<dbReference type="EMBL" id="CAJNOM010003371">
    <property type="protein sequence ID" value="CAF1644863.1"/>
    <property type="molecule type" value="Genomic_DNA"/>
</dbReference>
<evidence type="ECO:0000313" key="13">
    <source>
        <dbReference type="Proteomes" id="UP000663832"/>
    </source>
</evidence>
<name>A0A815WFD4_9BILA</name>
<evidence type="ECO:0000313" key="11">
    <source>
        <dbReference type="EMBL" id="CAF3790641.1"/>
    </source>
</evidence>
<dbReference type="Proteomes" id="UP000663860">
    <property type="component" value="Unassembled WGS sequence"/>
</dbReference>
<sequence>MPFGYSRPCLTLFSYSGFVFVLGILEFNPQLAGQDITPANLEFGSTASRRRDRREKSFSGASIFYGNQSSLNAIHRSSFTAAPDDLVPLTNQSQTLDAYQSSIEYRLQELTKRLTTLETKLTEDVSSVLMILQRQFPTDSTISLSSSETLKANNY</sequence>
<dbReference type="EMBL" id="CAJNOG010000766">
    <property type="protein sequence ID" value="CAF1353683.1"/>
    <property type="molecule type" value="Genomic_DNA"/>
</dbReference>
<dbReference type="EMBL" id="CAJNOE010000921">
    <property type="protein sequence ID" value="CAF1358891.1"/>
    <property type="molecule type" value="Genomic_DNA"/>
</dbReference>
<evidence type="ECO:0000313" key="2">
    <source>
        <dbReference type="EMBL" id="CAF1252668.1"/>
    </source>
</evidence>
<evidence type="ECO:0000313" key="1">
    <source>
        <dbReference type="EMBL" id="CAF1102692.1"/>
    </source>
</evidence>
<dbReference type="EMBL" id="CAJNOI010000350">
    <property type="protein sequence ID" value="CAF1252668.1"/>
    <property type="molecule type" value="Genomic_DNA"/>
</dbReference>
<evidence type="ECO:0000313" key="7">
    <source>
        <dbReference type="EMBL" id="CAF1539626.1"/>
    </source>
</evidence>
<dbReference type="EMBL" id="CAJOBB010000835">
    <property type="protein sequence ID" value="CAF3761408.1"/>
    <property type="molecule type" value="Genomic_DNA"/>
</dbReference>